<feature type="domain" description="ChlI/MoxR AAA lid" evidence="2">
    <location>
        <begin position="133"/>
        <end position="205"/>
    </location>
</feature>
<proteinExistence type="predicted"/>
<feature type="domain" description="ATPase AAA-3" evidence="1">
    <location>
        <begin position="1"/>
        <end position="69"/>
    </location>
</feature>
<gene>
    <name evidence="3" type="ORF">ETSY2_23470</name>
</gene>
<name>W4M612_9BACT</name>
<dbReference type="PANTHER" id="PTHR42759:SF5">
    <property type="entry name" value="METHANOL DEHYDROGENASE REGULATOR"/>
    <property type="match status" value="1"/>
</dbReference>
<dbReference type="PATRIC" id="fig|1429439.4.peg.3993"/>
<evidence type="ECO:0000313" key="4">
    <source>
        <dbReference type="Proteomes" id="UP000019140"/>
    </source>
</evidence>
<dbReference type="Proteomes" id="UP000019140">
    <property type="component" value="Unassembled WGS sequence"/>
</dbReference>
<keyword evidence="4" id="KW-1185">Reference proteome</keyword>
<dbReference type="Gene3D" id="1.10.8.80">
    <property type="entry name" value="Magnesium chelatase subunit I, C-Terminal domain"/>
    <property type="match status" value="1"/>
</dbReference>
<dbReference type="SUPFAM" id="SSF52540">
    <property type="entry name" value="P-loop containing nucleoside triphosphate hydrolases"/>
    <property type="match status" value="1"/>
</dbReference>
<evidence type="ECO:0000259" key="1">
    <source>
        <dbReference type="Pfam" id="PF07726"/>
    </source>
</evidence>
<dbReference type="InterPro" id="IPR011703">
    <property type="entry name" value="ATPase_AAA-3"/>
</dbReference>
<dbReference type="AlphaFoldDB" id="W4M612"/>
<dbReference type="GO" id="GO:0005524">
    <property type="term" value="F:ATP binding"/>
    <property type="evidence" value="ECO:0007669"/>
    <property type="project" value="InterPro"/>
</dbReference>
<comment type="caution">
    <text evidence="3">The sequence shown here is derived from an EMBL/GenBank/DDBJ whole genome shotgun (WGS) entry which is preliminary data.</text>
</comment>
<dbReference type="Gene3D" id="3.40.50.300">
    <property type="entry name" value="P-loop containing nucleotide triphosphate hydrolases"/>
    <property type="match status" value="1"/>
</dbReference>
<dbReference type="Pfam" id="PF07726">
    <property type="entry name" value="AAA_3"/>
    <property type="match status" value="1"/>
</dbReference>
<dbReference type="Pfam" id="PF17863">
    <property type="entry name" value="AAA_lid_2"/>
    <property type="match status" value="1"/>
</dbReference>
<accession>W4M612</accession>
<dbReference type="InterPro" id="IPR027417">
    <property type="entry name" value="P-loop_NTPase"/>
</dbReference>
<dbReference type="HOGENOM" id="CLU_1242367_0_0_7"/>
<feature type="non-terminal residue" evidence="3">
    <location>
        <position position="1"/>
    </location>
</feature>
<dbReference type="EMBL" id="AZHX01000972">
    <property type="protein sequence ID" value="ETX05351.1"/>
    <property type="molecule type" value="Genomic_DNA"/>
</dbReference>
<evidence type="ECO:0000259" key="2">
    <source>
        <dbReference type="Pfam" id="PF17863"/>
    </source>
</evidence>
<evidence type="ECO:0000313" key="3">
    <source>
        <dbReference type="EMBL" id="ETX05351.1"/>
    </source>
</evidence>
<evidence type="ECO:0008006" key="5">
    <source>
        <dbReference type="Google" id="ProtNLM"/>
    </source>
</evidence>
<dbReference type="GO" id="GO:0016887">
    <property type="term" value="F:ATP hydrolysis activity"/>
    <property type="evidence" value="ECO:0007669"/>
    <property type="project" value="InterPro"/>
</dbReference>
<protein>
    <recommendedName>
        <fullName evidence="5">Magnesium chelatase</fullName>
    </recommendedName>
</protein>
<dbReference type="InterPro" id="IPR050764">
    <property type="entry name" value="CbbQ/NirQ/NorQ/GpvN"/>
</dbReference>
<organism evidence="3 4">
    <name type="scientific">Candidatus Entotheonella gemina</name>
    <dbReference type="NCBI Taxonomy" id="1429439"/>
    <lineage>
        <taxon>Bacteria</taxon>
        <taxon>Pseudomonadati</taxon>
        <taxon>Nitrospinota/Tectimicrobiota group</taxon>
        <taxon>Candidatus Tectimicrobiota</taxon>
        <taxon>Candidatus Entotheonellia</taxon>
        <taxon>Candidatus Entotheonellales</taxon>
        <taxon>Candidatus Entotheonellaceae</taxon>
        <taxon>Candidatus Entotheonella</taxon>
    </lineage>
</organism>
<dbReference type="PANTHER" id="PTHR42759">
    <property type="entry name" value="MOXR FAMILY PROTEIN"/>
    <property type="match status" value="1"/>
</dbReference>
<reference evidence="3 4" key="1">
    <citation type="journal article" date="2014" name="Nature">
        <title>An environmental bacterial taxon with a large and distinct metabolic repertoire.</title>
        <authorList>
            <person name="Wilson M.C."/>
            <person name="Mori T."/>
            <person name="Ruckert C."/>
            <person name="Uria A.R."/>
            <person name="Helf M.J."/>
            <person name="Takada K."/>
            <person name="Gernert C."/>
            <person name="Steffens U.A."/>
            <person name="Heycke N."/>
            <person name="Schmitt S."/>
            <person name="Rinke C."/>
            <person name="Helfrich E.J."/>
            <person name="Brachmann A.O."/>
            <person name="Gurgui C."/>
            <person name="Wakimoto T."/>
            <person name="Kracht M."/>
            <person name="Crusemann M."/>
            <person name="Hentschel U."/>
            <person name="Abe I."/>
            <person name="Matsunaga S."/>
            <person name="Kalinowski J."/>
            <person name="Takeyama H."/>
            <person name="Piel J."/>
        </authorList>
    </citation>
    <scope>NUCLEOTIDE SEQUENCE [LARGE SCALE GENOMIC DNA]</scope>
    <source>
        <strain evidence="4">TSY2</strain>
    </source>
</reference>
<sequence>ANMVLADEVNRAPPKTQAALLEVMQERQVTIEGTTYVMQAPFVVVATQNPIELEGTYPLPEAQLDRFMLRVRVGYPEPEEERRILAQRGARQREQIDLKAEITAEQLLQLQSAVELVHTSEAIEAYIVSLTAATREHPHVQVGASPRGSLALYQLTRAFAMVQGRDFVLPDDVKAMAVPALAHRLLLKPELWVCGVQAEQVIQDIMDRIEVPKAELPSEFAG</sequence>
<dbReference type="InterPro" id="IPR041628">
    <property type="entry name" value="ChlI/MoxR_AAA_lid"/>
</dbReference>